<proteinExistence type="predicted"/>
<accession>A0A1X7CKB0</accession>
<dbReference type="STRING" id="464029.SAMN02982989_0449"/>
<evidence type="ECO:0000256" key="1">
    <source>
        <dbReference type="ARBA" id="ARBA00023015"/>
    </source>
</evidence>
<dbReference type="PANTHER" id="PTHR43436:SF1">
    <property type="entry name" value="TRANSCRIPTIONAL REGULATORY PROTEIN"/>
    <property type="match status" value="1"/>
</dbReference>
<keyword evidence="1" id="KW-0805">Transcription regulation</keyword>
<dbReference type="Proteomes" id="UP000192903">
    <property type="component" value="Unassembled WGS sequence"/>
</dbReference>
<dbReference type="InterPro" id="IPR009594">
    <property type="entry name" value="Tscrpt_reg_HTH_AraC_N"/>
</dbReference>
<gene>
    <name evidence="5" type="ORF">SAMN02982989_0449</name>
</gene>
<keyword evidence="2 5" id="KW-0238">DNA-binding</keyword>
<dbReference type="InterPro" id="IPR009057">
    <property type="entry name" value="Homeodomain-like_sf"/>
</dbReference>
<evidence type="ECO:0000256" key="2">
    <source>
        <dbReference type="ARBA" id="ARBA00023125"/>
    </source>
</evidence>
<protein>
    <submittedName>
        <fullName evidence="5">AraC-type DNA-binding protein</fullName>
    </submittedName>
</protein>
<dbReference type="PROSITE" id="PS00041">
    <property type="entry name" value="HTH_ARAC_FAMILY_1"/>
    <property type="match status" value="1"/>
</dbReference>
<dbReference type="GO" id="GO:0043565">
    <property type="term" value="F:sequence-specific DNA binding"/>
    <property type="evidence" value="ECO:0007669"/>
    <property type="project" value="InterPro"/>
</dbReference>
<evidence type="ECO:0000259" key="4">
    <source>
        <dbReference type="PROSITE" id="PS01124"/>
    </source>
</evidence>
<keyword evidence="6" id="KW-1185">Reference proteome</keyword>
<evidence type="ECO:0000313" key="6">
    <source>
        <dbReference type="Proteomes" id="UP000192903"/>
    </source>
</evidence>
<dbReference type="InterPro" id="IPR018060">
    <property type="entry name" value="HTH_AraC"/>
</dbReference>
<dbReference type="PANTHER" id="PTHR43436">
    <property type="entry name" value="ARAC-FAMILY TRANSCRIPTIONAL REGULATOR"/>
    <property type="match status" value="1"/>
</dbReference>
<sequence>MTKMPDTSRNLPIPTSGDMLPTERRVLRWPRNQSEVRVSSSLLGGLTAYIESQGGGEGLFPTQIESVNIIRSYQERMPMRQIYRPSLCVVAQGAKEILFGEETLRYGAMECLVVSMEMPASGRVIEASEQTPYIGVTIDLDVTMLREVLEQLETPPAPPAAPGPCVFVGKVDEPLAECVLRLIRMSQTPKAIQILYPSVMREICYWLLTGPHGPELCSLAVPESNFMRIAKAIYFLRANFTETLRVEQMAEVARMSPSSFHQHFKQLTSVTPLQFQKQLRLLESRRLMVADAASVEEAAYKVGYESPSQFSREYSRMFGVAPKQDALNHQRMYSQYASRKARRA</sequence>
<organism evidence="5 6">
    <name type="scientific">Xaviernesmea oryzae</name>
    <dbReference type="NCBI Taxonomy" id="464029"/>
    <lineage>
        <taxon>Bacteria</taxon>
        <taxon>Pseudomonadati</taxon>
        <taxon>Pseudomonadota</taxon>
        <taxon>Alphaproteobacteria</taxon>
        <taxon>Hyphomicrobiales</taxon>
        <taxon>Rhizobiaceae</taxon>
        <taxon>Rhizobium/Agrobacterium group</taxon>
        <taxon>Xaviernesmea</taxon>
    </lineage>
</organism>
<dbReference type="Pfam" id="PF12833">
    <property type="entry name" value="HTH_18"/>
    <property type="match status" value="1"/>
</dbReference>
<keyword evidence="3" id="KW-0804">Transcription</keyword>
<dbReference type="EMBL" id="FXAF01000001">
    <property type="protein sequence ID" value="SME98190.1"/>
    <property type="molecule type" value="Genomic_DNA"/>
</dbReference>
<dbReference type="Pfam" id="PF06719">
    <property type="entry name" value="AraC_N"/>
    <property type="match status" value="1"/>
</dbReference>
<feature type="domain" description="HTH araC/xylS-type" evidence="4">
    <location>
        <begin position="230"/>
        <end position="328"/>
    </location>
</feature>
<dbReference type="AlphaFoldDB" id="A0A1X7CKB0"/>
<dbReference type="SMART" id="SM00342">
    <property type="entry name" value="HTH_ARAC"/>
    <property type="match status" value="1"/>
</dbReference>
<dbReference type="InterPro" id="IPR018062">
    <property type="entry name" value="HTH_AraC-typ_CS"/>
</dbReference>
<dbReference type="SUPFAM" id="SSF46689">
    <property type="entry name" value="Homeodomain-like"/>
    <property type="match status" value="2"/>
</dbReference>
<dbReference type="PROSITE" id="PS01124">
    <property type="entry name" value="HTH_ARAC_FAMILY_2"/>
    <property type="match status" value="1"/>
</dbReference>
<dbReference type="GO" id="GO:0003700">
    <property type="term" value="F:DNA-binding transcription factor activity"/>
    <property type="evidence" value="ECO:0007669"/>
    <property type="project" value="InterPro"/>
</dbReference>
<evidence type="ECO:0000313" key="5">
    <source>
        <dbReference type="EMBL" id="SME98190.1"/>
    </source>
</evidence>
<evidence type="ECO:0000256" key="3">
    <source>
        <dbReference type="ARBA" id="ARBA00023163"/>
    </source>
</evidence>
<dbReference type="Gene3D" id="1.10.10.60">
    <property type="entry name" value="Homeodomain-like"/>
    <property type="match status" value="2"/>
</dbReference>
<name>A0A1X7CKB0_9HYPH</name>
<reference evidence="6" key="1">
    <citation type="submission" date="2017-04" db="EMBL/GenBank/DDBJ databases">
        <authorList>
            <person name="Varghese N."/>
            <person name="Submissions S."/>
        </authorList>
    </citation>
    <scope>NUCLEOTIDE SEQUENCE [LARGE SCALE GENOMIC DNA]</scope>
    <source>
        <strain evidence="6">B4P</strain>
    </source>
</reference>